<gene>
    <name evidence="4" type="ORF">NX773_20210</name>
</gene>
<evidence type="ECO:0000256" key="1">
    <source>
        <dbReference type="SAM" id="SignalP"/>
    </source>
</evidence>
<evidence type="ECO:0000259" key="3">
    <source>
        <dbReference type="Pfam" id="PF08547"/>
    </source>
</evidence>
<keyword evidence="5" id="KW-1185">Reference proteome</keyword>
<dbReference type="PANTHER" id="PTHR43135:SF3">
    <property type="entry name" value="ALPHA-D-RIBOSE 1-METHYLPHOSPHONATE 5-TRIPHOSPHATE DIPHOSPHATASE"/>
    <property type="match status" value="1"/>
</dbReference>
<feature type="signal peptide" evidence="1">
    <location>
        <begin position="1"/>
        <end position="22"/>
    </location>
</feature>
<dbReference type="InterPro" id="IPR011059">
    <property type="entry name" value="Metal-dep_hydrolase_composite"/>
</dbReference>
<dbReference type="InterPro" id="IPR051781">
    <property type="entry name" value="Metallo-dep_Hydrolase"/>
</dbReference>
<dbReference type="SUPFAM" id="SSF51338">
    <property type="entry name" value="Composite domain of metallo-dependent hydrolases"/>
    <property type="match status" value="1"/>
</dbReference>
<dbReference type="InterPro" id="IPR006680">
    <property type="entry name" value="Amidohydro-rel"/>
</dbReference>
<protein>
    <submittedName>
        <fullName evidence="4">CIA30 family protein</fullName>
    </submittedName>
</protein>
<dbReference type="Gene3D" id="1.20.58.520">
    <property type="entry name" value="Amidohydrolase"/>
    <property type="match status" value="1"/>
</dbReference>
<dbReference type="Gene3D" id="2.60.120.430">
    <property type="entry name" value="Galactose-binding lectin"/>
    <property type="match status" value="1"/>
</dbReference>
<accession>A0ABT2BPR2</accession>
<evidence type="ECO:0000259" key="2">
    <source>
        <dbReference type="Pfam" id="PF01979"/>
    </source>
</evidence>
<dbReference type="PANTHER" id="PTHR43135">
    <property type="entry name" value="ALPHA-D-RIBOSE 1-METHYLPHOSPHONATE 5-TRIPHOSPHATE DIPHOSPHATASE"/>
    <property type="match status" value="1"/>
</dbReference>
<proteinExistence type="predicted"/>
<organism evidence="4 5">
    <name type="scientific">Massilia solisilvae</name>
    <dbReference type="NCBI Taxonomy" id="1811225"/>
    <lineage>
        <taxon>Bacteria</taxon>
        <taxon>Pseudomonadati</taxon>
        <taxon>Pseudomonadota</taxon>
        <taxon>Betaproteobacteria</taxon>
        <taxon>Burkholderiales</taxon>
        <taxon>Oxalobacteraceae</taxon>
        <taxon>Telluria group</taxon>
        <taxon>Massilia</taxon>
    </lineage>
</organism>
<dbReference type="InterPro" id="IPR013857">
    <property type="entry name" value="NADH-UbQ_OxRdtase-assoc_prot30"/>
</dbReference>
<sequence length="600" mass="63094">MTKTALKALALAAGITCAAAQASTTLVQDARVFDGKFAHEHRSVLVVDGVIADADYHGAAPAGARIVSGKGRTLLPGLIDSHVHAYRHFELPLLFGVTTEVDMFTSVQAMQQTTKAMAAGTNRDKADFFSAGTLVTAPGGHGTEYGFQIPTLANGANAQAFVDARIAEGSHFIKVVMEDGYGEHKFNSLDRATVKAVIDAAHRRGKLAVVHISTLANARAALEAGADGLAHLFPGKSISAEDVDSLAQLAQAKGAFVIPTFTVLESIAGLKPRDVMDEPSFAGLLNKEQRATLEEGYRNVPVPQLMTAPKMVTAALRKAGVPVLAGTDAGNPGTQYGISLHHEMAALVDAGLTPREALVAATSGPASAFKLGKRGQVANGYKADLVLVEGDPLTDIGATRHIVEVWKDGESTTALRDQQRAHVAQEQQARGTPLALPADGRISLVRDGKLASPFGVGWMPSEDRMMGGRSSVKLATSESNGGALIAVDAKVEPGFAFPWAGAGFMPGAQPMRPANLSGANAIAFRVRGDGQRYQLTMLWQGASIPRGVPFEAGSEWTDVTIPFSRFDGIDPAALLMIGFNAGPKPGSYHFEIADVRLVRQ</sequence>
<comment type="caution">
    <text evidence="4">The sequence shown here is derived from an EMBL/GenBank/DDBJ whole genome shotgun (WGS) entry which is preliminary data.</text>
</comment>
<reference evidence="4 5" key="1">
    <citation type="submission" date="2022-08" db="EMBL/GenBank/DDBJ databases">
        <title>Reclassification of Massilia species as members of the genera Telluria, Duganella, Pseudoduganella, Mokoshia gen. nov. and Zemynaea gen. nov. using orthogonal and non-orthogonal genome-based approaches.</title>
        <authorList>
            <person name="Bowman J.P."/>
        </authorList>
    </citation>
    <scope>NUCLEOTIDE SEQUENCE [LARGE SCALE GENOMIC DNA]</scope>
    <source>
        <strain evidence="4 5">JCM 31607</strain>
    </source>
</reference>
<dbReference type="SUPFAM" id="SSF51556">
    <property type="entry name" value="Metallo-dependent hydrolases"/>
    <property type="match status" value="1"/>
</dbReference>
<evidence type="ECO:0000313" key="5">
    <source>
        <dbReference type="Proteomes" id="UP001205861"/>
    </source>
</evidence>
<feature type="domain" description="NADH:ubiquinone oxidoreductase intermediate-associated protein 30" evidence="3">
    <location>
        <begin position="458"/>
        <end position="566"/>
    </location>
</feature>
<feature type="chain" id="PRO_5045562914" evidence="1">
    <location>
        <begin position="23"/>
        <end position="600"/>
    </location>
</feature>
<keyword evidence="1" id="KW-0732">Signal</keyword>
<evidence type="ECO:0000313" key="4">
    <source>
        <dbReference type="EMBL" id="MCS0610498.1"/>
    </source>
</evidence>
<dbReference type="Gene3D" id="2.30.40.10">
    <property type="entry name" value="Urease, subunit C, domain 1"/>
    <property type="match status" value="1"/>
</dbReference>
<dbReference type="InterPro" id="IPR008979">
    <property type="entry name" value="Galactose-bd-like_sf"/>
</dbReference>
<dbReference type="SUPFAM" id="SSF49785">
    <property type="entry name" value="Galactose-binding domain-like"/>
    <property type="match status" value="1"/>
</dbReference>
<dbReference type="Pfam" id="PF08547">
    <property type="entry name" value="CIA30"/>
    <property type="match status" value="1"/>
</dbReference>
<dbReference type="EMBL" id="JANUGV010000007">
    <property type="protein sequence ID" value="MCS0610498.1"/>
    <property type="molecule type" value="Genomic_DNA"/>
</dbReference>
<dbReference type="Proteomes" id="UP001205861">
    <property type="component" value="Unassembled WGS sequence"/>
</dbReference>
<dbReference type="Gene3D" id="3.40.50.10910">
    <property type="entry name" value="Amidohydrolase"/>
    <property type="match status" value="1"/>
</dbReference>
<name>A0ABT2BPR2_9BURK</name>
<dbReference type="InterPro" id="IPR032466">
    <property type="entry name" value="Metal_Hydrolase"/>
</dbReference>
<dbReference type="Pfam" id="PF01979">
    <property type="entry name" value="Amidohydro_1"/>
    <property type="match status" value="1"/>
</dbReference>
<feature type="domain" description="Amidohydrolase-related" evidence="2">
    <location>
        <begin position="73"/>
        <end position="410"/>
    </location>
</feature>
<dbReference type="Gene3D" id="3.30.110.90">
    <property type="entry name" value="Amidohydrolase"/>
    <property type="match status" value="1"/>
</dbReference>
<dbReference type="RefSeq" id="WP_258858077.1">
    <property type="nucleotide sequence ID" value="NZ_JANUGV010000007.1"/>
</dbReference>